<dbReference type="InterPro" id="IPR050228">
    <property type="entry name" value="Carboxylesterase_BioH"/>
</dbReference>
<dbReference type="RefSeq" id="WP_120326450.1">
    <property type="nucleotide sequence ID" value="NZ_RAQQ01000001.1"/>
</dbReference>
<dbReference type="GO" id="GO:0016787">
    <property type="term" value="F:hydrolase activity"/>
    <property type="evidence" value="ECO:0007669"/>
    <property type="project" value="UniProtKB-KW"/>
</dbReference>
<reference evidence="2 3" key="1">
    <citation type="journal article" date="2018" name="Int. J. Syst. Evol. Microbiol.">
        <title>Micromonospora globbae sp. nov., an endophytic actinomycete isolated from roots of Globba winitii C. H. Wright.</title>
        <authorList>
            <person name="Kuncharoen N."/>
            <person name="Pittayakhajonwut P."/>
            <person name="Tanasupawat S."/>
        </authorList>
    </citation>
    <scope>NUCLEOTIDE SEQUENCE [LARGE SCALE GENOMIC DNA]</scope>
    <source>
        <strain evidence="2 3">WPS1-2</strain>
    </source>
</reference>
<evidence type="ECO:0000313" key="2">
    <source>
        <dbReference type="EMBL" id="RKF29211.1"/>
    </source>
</evidence>
<organism evidence="2 3">
    <name type="scientific">Micromonospora globbae</name>
    <dbReference type="NCBI Taxonomy" id="1894969"/>
    <lineage>
        <taxon>Bacteria</taxon>
        <taxon>Bacillati</taxon>
        <taxon>Actinomycetota</taxon>
        <taxon>Actinomycetes</taxon>
        <taxon>Micromonosporales</taxon>
        <taxon>Micromonosporaceae</taxon>
        <taxon>Micromonospora</taxon>
    </lineage>
</organism>
<proteinExistence type="predicted"/>
<sequence length="270" mass="28341">MERVTAPDGAKIVLHSTGTGPGVVVVHGGGITIEPYRRLANALADRFTVHMYNRRGRADAPARRAPYTIEDEIADLAAVLAHTGARAVVGHSSGGLIALRAALTLPIARLVLYDAAISVDGARWYDVVTPARAALRAGHTARALAIVGAALNPQLPTSRLPLVVQTAICRLFLRTPIGREMGDLLDITLDETAQVIAHHGPPEQYAGVTADVLFAYGQAGPPYYPTIAAALAPAVPRMRVLPVPRCGHDGINRAPAQLVGPVADFLAPAP</sequence>
<dbReference type="Pfam" id="PF12697">
    <property type="entry name" value="Abhydrolase_6"/>
    <property type="match status" value="1"/>
</dbReference>
<dbReference type="SUPFAM" id="SSF53474">
    <property type="entry name" value="alpha/beta-Hydrolases"/>
    <property type="match status" value="1"/>
</dbReference>
<evidence type="ECO:0000313" key="3">
    <source>
        <dbReference type="Proteomes" id="UP000285744"/>
    </source>
</evidence>
<gene>
    <name evidence="2" type="ORF">D7I43_01185</name>
</gene>
<dbReference type="PANTHER" id="PTHR43194:SF2">
    <property type="entry name" value="PEROXISOMAL MEMBRANE PROTEIN LPX1"/>
    <property type="match status" value="1"/>
</dbReference>
<keyword evidence="2" id="KW-0378">Hydrolase</keyword>
<accession>A0A420F8I9</accession>
<dbReference type="Proteomes" id="UP000285744">
    <property type="component" value="Unassembled WGS sequence"/>
</dbReference>
<dbReference type="AlphaFoldDB" id="A0A420F8I9"/>
<dbReference type="EMBL" id="RAQQ01000001">
    <property type="protein sequence ID" value="RKF29211.1"/>
    <property type="molecule type" value="Genomic_DNA"/>
</dbReference>
<evidence type="ECO:0000259" key="1">
    <source>
        <dbReference type="Pfam" id="PF12697"/>
    </source>
</evidence>
<comment type="caution">
    <text evidence="2">The sequence shown here is derived from an EMBL/GenBank/DDBJ whole genome shotgun (WGS) entry which is preliminary data.</text>
</comment>
<name>A0A420F8I9_9ACTN</name>
<dbReference type="InterPro" id="IPR000073">
    <property type="entry name" value="AB_hydrolase_1"/>
</dbReference>
<feature type="domain" description="AB hydrolase-1" evidence="1">
    <location>
        <begin position="23"/>
        <end position="259"/>
    </location>
</feature>
<protein>
    <submittedName>
        <fullName evidence="2">Alpha/beta fold hydrolase</fullName>
    </submittedName>
</protein>
<dbReference type="PANTHER" id="PTHR43194">
    <property type="entry name" value="HYDROLASE ALPHA/BETA FOLD FAMILY"/>
    <property type="match status" value="1"/>
</dbReference>
<dbReference type="InterPro" id="IPR029058">
    <property type="entry name" value="AB_hydrolase_fold"/>
</dbReference>
<dbReference type="OrthoDB" id="63519at2"/>
<dbReference type="Gene3D" id="3.40.50.1820">
    <property type="entry name" value="alpha/beta hydrolase"/>
    <property type="match status" value="1"/>
</dbReference>